<evidence type="ECO:0000313" key="22">
    <source>
        <dbReference type="Proteomes" id="UP000273443"/>
    </source>
</evidence>
<dbReference type="Proteomes" id="UP000033106">
    <property type="component" value="Chromosome"/>
</dbReference>
<dbReference type="Gene3D" id="1.10.443.10">
    <property type="entry name" value="Intergrase catalytic core"/>
    <property type="match status" value="1"/>
</dbReference>
<gene>
    <name evidence="13" type="ORF">HFC64_12185</name>
    <name evidence="14" type="ORF">SSOP1_0130</name>
    <name evidence="5" type="ORF">SULA_1157</name>
    <name evidence="3" type="ORF">SULB_1158</name>
    <name evidence="4" type="ORF">SULC_1156</name>
    <name evidence="6" type="ORF">SULG_05710</name>
    <name evidence="7" type="ORF">SULH_05710</name>
    <name evidence="8" type="ORF">SULI_05710</name>
    <name evidence="9" type="ORF">SULM_05710</name>
    <name evidence="10" type="ORF">SULN_05710</name>
    <name evidence="11" type="ORF">SULO_05720</name>
    <name evidence="12" type="ORF">SULZ_05945</name>
</gene>
<dbReference type="InterPro" id="IPR013762">
    <property type="entry name" value="Integrase-like_cat_sf"/>
</dbReference>
<name>A0A0E3MH25_SACSO</name>
<reference evidence="15 16" key="1">
    <citation type="journal article" date="2015" name="Genome Announc.">
        <title>Complete Genome Sequence of Sulfolobus solfataricus Strain 98/2 and Evolved Derivatives.</title>
        <authorList>
            <person name="McCarthy S."/>
            <person name="Gradnigo J."/>
            <person name="Johnson T."/>
            <person name="Payne S."/>
            <person name="Lipzen A."/>
            <person name="Martin J."/>
            <person name="Schackwitz W."/>
            <person name="Moriyama E."/>
            <person name="Blum P."/>
        </authorList>
    </citation>
    <scope>NUCLEOTIDE SEQUENCE [LARGE SCALE GENOMIC DNA]</scope>
    <source>
        <strain evidence="15">98/2 SULC</strain>
        <strain evidence="3">SARC-B</strain>
        <strain evidence="4">SARC-C</strain>
        <strain evidence="5 17">SULA</strain>
        <strain evidence="16">SULB</strain>
    </source>
</reference>
<proteinExistence type="predicted"/>
<dbReference type="EMBL" id="CP033239">
    <property type="protein sequence ID" value="AZF78414.1"/>
    <property type="molecule type" value="Genomic_DNA"/>
</dbReference>
<reference evidence="14" key="2">
    <citation type="submission" date="2016-04" db="EMBL/GenBank/DDBJ databases">
        <authorList>
            <person name="Evans L.H."/>
            <person name="Alamgir A."/>
            <person name="Owens N."/>
            <person name="Weber N.D."/>
            <person name="Virtaneva K."/>
            <person name="Barbian K."/>
            <person name="Babar A."/>
            <person name="Rosenke K."/>
        </authorList>
    </citation>
    <scope>NUCLEOTIDE SEQUENCE</scope>
    <source>
        <strain evidence="14">P1</strain>
    </source>
</reference>
<keyword evidence="1" id="KW-0233">DNA recombination</keyword>
<evidence type="ECO:0000313" key="21">
    <source>
        <dbReference type="Proteomes" id="UP000273194"/>
    </source>
</evidence>
<protein>
    <submittedName>
        <fullName evidence="5 14">Integrase</fullName>
    </submittedName>
</protein>
<organism evidence="5 17">
    <name type="scientific">Saccharolobus solfataricus</name>
    <name type="common">Sulfolobus solfataricus</name>
    <dbReference type="NCBI Taxonomy" id="2287"/>
    <lineage>
        <taxon>Archaea</taxon>
        <taxon>Thermoproteota</taxon>
        <taxon>Thermoprotei</taxon>
        <taxon>Sulfolobales</taxon>
        <taxon>Sulfolobaceae</taxon>
        <taxon>Saccharolobus</taxon>
    </lineage>
</organism>
<evidence type="ECO:0000313" key="5">
    <source>
        <dbReference type="EMBL" id="AKA78865.1"/>
    </source>
</evidence>
<dbReference type="Proteomes" id="UP000278715">
    <property type="component" value="Chromosome"/>
</dbReference>
<dbReference type="EMBL" id="CP033236">
    <property type="protein sequence ID" value="AZF70562.1"/>
    <property type="molecule type" value="Genomic_DNA"/>
</dbReference>
<dbReference type="Proteomes" id="UP000273443">
    <property type="component" value="Chromosome"/>
</dbReference>
<dbReference type="SUPFAM" id="SSF56349">
    <property type="entry name" value="DNA breaking-rejoining enzymes"/>
    <property type="match status" value="1"/>
</dbReference>
<evidence type="ECO:0000313" key="20">
    <source>
        <dbReference type="Proteomes" id="UP000269431"/>
    </source>
</evidence>
<evidence type="ECO:0000313" key="4">
    <source>
        <dbReference type="EMBL" id="AKA76173.1"/>
    </source>
</evidence>
<dbReference type="Proteomes" id="UP000273194">
    <property type="component" value="Chromosome"/>
</dbReference>
<evidence type="ECO:0000313" key="19">
    <source>
        <dbReference type="Proteomes" id="UP000267993"/>
    </source>
</evidence>
<dbReference type="EMBL" id="CP033241">
    <property type="protein sequence ID" value="AZF83658.1"/>
    <property type="molecule type" value="Genomic_DNA"/>
</dbReference>
<evidence type="ECO:0000313" key="26">
    <source>
        <dbReference type="Proteomes" id="UP000594632"/>
    </source>
</evidence>
<evidence type="ECO:0000313" key="15">
    <source>
        <dbReference type="Proteomes" id="UP000033057"/>
    </source>
</evidence>
<evidence type="ECO:0000313" key="25">
    <source>
        <dbReference type="Proteomes" id="UP000282269"/>
    </source>
</evidence>
<evidence type="ECO:0000313" key="24">
    <source>
        <dbReference type="Proteomes" id="UP000278715"/>
    </source>
</evidence>
<dbReference type="Proteomes" id="UP000269431">
    <property type="component" value="Chromosome"/>
</dbReference>
<evidence type="ECO:0000256" key="1">
    <source>
        <dbReference type="ARBA" id="ARBA00023172"/>
    </source>
</evidence>
<dbReference type="EMBL" id="CP033240">
    <property type="protein sequence ID" value="AZF81020.1"/>
    <property type="molecule type" value="Genomic_DNA"/>
</dbReference>
<evidence type="ECO:0000313" key="23">
    <source>
        <dbReference type="Proteomes" id="UP000275843"/>
    </source>
</evidence>
<dbReference type="Proteomes" id="UP000594632">
    <property type="component" value="Chromosome"/>
</dbReference>
<dbReference type="GO" id="GO:0003677">
    <property type="term" value="F:DNA binding"/>
    <property type="evidence" value="ECO:0007669"/>
    <property type="project" value="InterPro"/>
</dbReference>
<dbReference type="EMBL" id="CP033238">
    <property type="protein sequence ID" value="AZF75807.1"/>
    <property type="molecule type" value="Genomic_DNA"/>
</dbReference>
<dbReference type="KEGG" id="ssof:SULC_1156"/>
<evidence type="ECO:0000313" key="14">
    <source>
        <dbReference type="EMBL" id="SAI83684.1"/>
    </source>
</evidence>
<feature type="domain" description="Integrase SSV1 C-terminal" evidence="2">
    <location>
        <begin position="180"/>
        <end position="280"/>
    </location>
</feature>
<evidence type="ECO:0000313" key="17">
    <source>
        <dbReference type="Proteomes" id="UP000033106"/>
    </source>
</evidence>
<dbReference type="EMBL" id="LT549890">
    <property type="protein sequence ID" value="SAI83684.1"/>
    <property type="molecule type" value="Genomic_DNA"/>
</dbReference>
<dbReference type="OMA" id="NADIYIP"/>
<dbReference type="Proteomes" id="UP000282269">
    <property type="component" value="Chromosome"/>
</dbReference>
<dbReference type="Proteomes" id="UP000267993">
    <property type="component" value="Chromosome"/>
</dbReference>
<accession>A0A0E3MH25</accession>
<dbReference type="GO" id="GO:0015074">
    <property type="term" value="P:DNA integration"/>
    <property type="evidence" value="ECO:0007669"/>
    <property type="project" value="InterPro"/>
</dbReference>
<evidence type="ECO:0000313" key="11">
    <source>
        <dbReference type="EMBL" id="AZF81020.1"/>
    </source>
</evidence>
<evidence type="ECO:0000259" key="2">
    <source>
        <dbReference type="Pfam" id="PF16795"/>
    </source>
</evidence>
<evidence type="ECO:0000313" key="6">
    <source>
        <dbReference type="EMBL" id="AZF67942.1"/>
    </source>
</evidence>
<evidence type="ECO:0000313" key="9">
    <source>
        <dbReference type="EMBL" id="AZF75807.1"/>
    </source>
</evidence>
<reference evidence="19 20" key="4">
    <citation type="journal article" date="2018" name="Proc. Natl. Acad. Sci. U.S.A.">
        <title>Nonmutational mechanism of inheritance in the Archaeon Sulfolobus solfataricus.</title>
        <authorList>
            <person name="Payne S."/>
            <person name="McCarthy S."/>
            <person name="Johnson T."/>
            <person name="North E."/>
            <person name="Blum P."/>
        </authorList>
    </citation>
    <scope>NUCLEOTIDE SEQUENCE [LARGE SCALE GENOMIC DNA]</scope>
    <source>
        <strain evidence="7 19">SARC-H</strain>
        <strain evidence="8 23">SARC-I</strain>
        <strain evidence="10 24">SARC-N</strain>
        <strain evidence="11 25">SARC-O</strain>
        <strain evidence="12 20">SUL120</strain>
        <strain evidence="6 21">SULG</strain>
        <strain evidence="9 22">SULM</strain>
    </source>
</reference>
<dbReference type="InterPro" id="IPR011010">
    <property type="entry name" value="DNA_brk_join_enz"/>
</dbReference>
<dbReference type="Pfam" id="PF16795">
    <property type="entry name" value="Phage_integr_3"/>
    <property type="match status" value="2"/>
</dbReference>
<dbReference type="EMBL" id="CP050869">
    <property type="protein sequence ID" value="QPG50462.1"/>
    <property type="molecule type" value="Genomic_DNA"/>
</dbReference>
<evidence type="ECO:0000313" key="12">
    <source>
        <dbReference type="EMBL" id="AZF83658.1"/>
    </source>
</evidence>
<feature type="domain" description="Integrase SSV1 C-terminal" evidence="2">
    <location>
        <begin position="108"/>
        <end position="160"/>
    </location>
</feature>
<evidence type="ECO:0000313" key="18">
    <source>
        <dbReference type="Proteomes" id="UP000076770"/>
    </source>
</evidence>
<dbReference type="EMBL" id="CP011055">
    <property type="protein sequence ID" value="AKA73475.1"/>
    <property type="molecule type" value="Genomic_DNA"/>
</dbReference>
<dbReference type="EMBL" id="CP011057">
    <property type="protein sequence ID" value="AKA78865.1"/>
    <property type="molecule type" value="Genomic_DNA"/>
</dbReference>
<sequence length="290" mass="32955">MNPGSSPCEGSKKGVERCKMTLVAILRQYSADYAQEFYDYLLNERKIGNKTAKEYVSAVNRPYKETDKSQKAYRIFAKFLESRGVISSEEMEKILRVIKVKRSNADLYIPTEEGIRKTLKLAKEYSENVYFVYRIALESGARLNEILKVLKKPEKDVCDSADDSNGRIRSNGSADGGISLCYYPLSWIRGSKGSFYVFHFSPLRKVTIGEGAIAGFERRRDGAVAIKYVRKFVASKMAELGIPLDVIDFIQGRKPTRVLTQHYISLFGIAKEHYRKYAEWLSKSGVLSDD</sequence>
<dbReference type="EMBL" id="CP033235">
    <property type="protein sequence ID" value="AZF67942.1"/>
    <property type="molecule type" value="Genomic_DNA"/>
</dbReference>
<dbReference type="Proteomes" id="UP000033085">
    <property type="component" value="Chromosome"/>
</dbReference>
<dbReference type="EMBL" id="CP011056">
    <property type="protein sequence ID" value="AKA76173.1"/>
    <property type="molecule type" value="Genomic_DNA"/>
</dbReference>
<dbReference type="KEGG" id="ssol:SULB_1158"/>
<dbReference type="GO" id="GO:0006310">
    <property type="term" value="P:DNA recombination"/>
    <property type="evidence" value="ECO:0007669"/>
    <property type="project" value="UniProtKB-KW"/>
</dbReference>
<dbReference type="InterPro" id="IPR031857">
    <property type="entry name" value="Integrase_SSV1_C"/>
</dbReference>
<evidence type="ECO:0000313" key="10">
    <source>
        <dbReference type="EMBL" id="AZF78414.1"/>
    </source>
</evidence>
<reference evidence="13 26" key="6">
    <citation type="journal article" date="2020" name="Nat. Commun.">
        <title>The structures of two archaeal type IV pili illuminate evolutionary relationships.</title>
        <authorList>
            <person name="Wang F."/>
            <person name="Baquero D.P."/>
            <person name="Su Z."/>
            <person name="Beltran L.C."/>
            <person name="Prangishvili D."/>
            <person name="Krupovic M."/>
            <person name="Egelman E.H."/>
        </authorList>
    </citation>
    <scope>NUCLEOTIDE SEQUENCE [LARGE SCALE GENOMIC DNA]</scope>
    <source>
        <strain evidence="13 26">POZ149</strain>
    </source>
</reference>
<evidence type="ECO:0000313" key="13">
    <source>
        <dbReference type="EMBL" id="QPG50462.1"/>
    </source>
</evidence>
<evidence type="ECO:0000313" key="3">
    <source>
        <dbReference type="EMBL" id="AKA73475.1"/>
    </source>
</evidence>
<dbReference type="Proteomes" id="UP000275843">
    <property type="component" value="Chromosome"/>
</dbReference>
<dbReference type="Proteomes" id="UP000033057">
    <property type="component" value="Chromosome"/>
</dbReference>
<evidence type="ECO:0000313" key="8">
    <source>
        <dbReference type="EMBL" id="AZF73182.1"/>
    </source>
</evidence>
<dbReference type="Proteomes" id="UP000076770">
    <property type="component" value="Chromosome i"/>
</dbReference>
<evidence type="ECO:0000313" key="16">
    <source>
        <dbReference type="Proteomes" id="UP000033085"/>
    </source>
</evidence>
<reference evidence="18" key="3">
    <citation type="submission" date="2016-04" db="EMBL/GenBank/DDBJ databases">
        <authorList>
            <person name="Shah S.A."/>
            <person name="Garrett R.A."/>
        </authorList>
    </citation>
    <scope>NUCLEOTIDE SEQUENCE [LARGE SCALE GENOMIC DNA]</scope>
    <source>
        <strain evidence="18">ATCC 35091 / DSM 1616 / JCM 8930 / NBRC 15331 / P1</strain>
    </source>
</reference>
<dbReference type="AlphaFoldDB" id="A0A0E3MH25"/>
<reference evidence="5" key="5">
    <citation type="submission" date="2018-10" db="EMBL/GenBank/DDBJ databases">
        <authorList>
            <person name="McCarthy S."/>
            <person name="Gradnigo J."/>
            <person name="Johnson T."/>
            <person name="Payne S."/>
            <person name="Lipzen A."/>
            <person name="Schackwitz W."/>
            <person name="Martin J."/>
            <person name="Moriyama E."/>
            <person name="Blum P."/>
        </authorList>
    </citation>
    <scope>NUCLEOTIDE SEQUENCE</scope>
    <source>
        <strain evidence="3">SARC-B</strain>
        <strain evidence="4">SARC-C</strain>
        <strain evidence="5">SULA</strain>
    </source>
</reference>
<dbReference type="EMBL" id="CP033237">
    <property type="protein sequence ID" value="AZF73182.1"/>
    <property type="molecule type" value="Genomic_DNA"/>
</dbReference>
<dbReference type="PATRIC" id="fig|2287.6.peg.1217"/>
<dbReference type="KEGG" id="ssoa:SULA_1157"/>
<evidence type="ECO:0000313" key="7">
    <source>
        <dbReference type="EMBL" id="AZF70562.1"/>
    </source>
</evidence>